<name>A0A9P7AW14_9HELO</name>
<dbReference type="PANTHER" id="PTHR37534:SF49">
    <property type="entry name" value="LYSINE BIOSYNTHESIS REGULATORY PROTEIN LYS14"/>
    <property type="match status" value="1"/>
</dbReference>
<evidence type="ECO:0000256" key="2">
    <source>
        <dbReference type="ARBA" id="ARBA00023242"/>
    </source>
</evidence>
<keyword evidence="2" id="KW-0539">Nucleus</keyword>
<dbReference type="GO" id="GO:0000976">
    <property type="term" value="F:transcription cis-regulatory region binding"/>
    <property type="evidence" value="ECO:0007669"/>
    <property type="project" value="TreeGrafter"/>
</dbReference>
<dbReference type="GO" id="GO:0005634">
    <property type="term" value="C:nucleus"/>
    <property type="evidence" value="ECO:0007669"/>
    <property type="project" value="UniProtKB-SubCell"/>
</dbReference>
<protein>
    <submittedName>
        <fullName evidence="3">L-arabinose-responsive transcription regulator ARA1</fullName>
    </submittedName>
</protein>
<organism evidence="3 4">
    <name type="scientific">Hyphodiscus hymeniophilus</name>
    <dbReference type="NCBI Taxonomy" id="353542"/>
    <lineage>
        <taxon>Eukaryota</taxon>
        <taxon>Fungi</taxon>
        <taxon>Dikarya</taxon>
        <taxon>Ascomycota</taxon>
        <taxon>Pezizomycotina</taxon>
        <taxon>Leotiomycetes</taxon>
        <taxon>Helotiales</taxon>
        <taxon>Hyphodiscaceae</taxon>
        <taxon>Hyphodiscus</taxon>
    </lineage>
</organism>
<gene>
    <name evidence="3" type="ORF">D0Z07_5338</name>
</gene>
<dbReference type="EMBL" id="VNKQ01000010">
    <property type="protein sequence ID" value="KAG0648193.1"/>
    <property type="molecule type" value="Genomic_DNA"/>
</dbReference>
<comment type="caution">
    <text evidence="3">The sequence shown here is derived from an EMBL/GenBank/DDBJ whole genome shotgun (WGS) entry which is preliminary data.</text>
</comment>
<keyword evidence="4" id="KW-1185">Reference proteome</keyword>
<dbReference type="OrthoDB" id="3477330at2759"/>
<evidence type="ECO:0000256" key="1">
    <source>
        <dbReference type="ARBA" id="ARBA00004123"/>
    </source>
</evidence>
<accession>A0A9P7AW14</accession>
<evidence type="ECO:0000313" key="3">
    <source>
        <dbReference type="EMBL" id="KAG0648193.1"/>
    </source>
</evidence>
<proteinExistence type="predicted"/>
<dbReference type="Proteomes" id="UP000785200">
    <property type="component" value="Unassembled WGS sequence"/>
</dbReference>
<reference evidence="3" key="1">
    <citation type="submission" date="2019-07" db="EMBL/GenBank/DDBJ databases">
        <title>Hyphodiscus hymeniophilus genome sequencing and assembly.</title>
        <authorList>
            <person name="Kramer G."/>
            <person name="Nodwell J."/>
        </authorList>
    </citation>
    <scope>NUCLEOTIDE SEQUENCE</scope>
    <source>
        <strain evidence="3">ATCC 34498</strain>
    </source>
</reference>
<evidence type="ECO:0000313" key="4">
    <source>
        <dbReference type="Proteomes" id="UP000785200"/>
    </source>
</evidence>
<sequence length="395" mass="44385">MHYWLTYLSPLMIPTERPDNPFTSIIVPLALSTVDEQQTSSAMYSLSAFNQSSSSAFSVARRKQRHALGSVCLQVAFEELGRSLVKANHNAPEVILATILNLVIIGIFTDNYSNYRIHLRGGAEWIRSIDKSTWKHNHDASTIYQMFSALDALRPAHSILARDLGPQGLSVEYLSLDKTDGSDSTLNRNHHLADHEGLLIASSKTGSYCLDKIFALTKPVLECILQINRLVFTGVMPADGEFVSLEFKIMSSNPELLHFPSLTPAYEKVAQHHACTLWCALYIFYKSSLLKLPPADMQWLVRQSIKHLDAIESLTDGLTCSGLLWPLFIAASEAEDEDLRFQSIKVFEKRQQLGIANTTPARKVVEEVWRRRDQGDTDVSWHEVMAQLNIDILLS</sequence>
<dbReference type="InterPro" id="IPR021858">
    <property type="entry name" value="Fun_TF"/>
</dbReference>
<dbReference type="AlphaFoldDB" id="A0A9P7AW14"/>
<dbReference type="Pfam" id="PF11951">
    <property type="entry name" value="Fungal_trans_2"/>
    <property type="match status" value="1"/>
</dbReference>
<dbReference type="PANTHER" id="PTHR37534">
    <property type="entry name" value="TRANSCRIPTIONAL ACTIVATOR PROTEIN UGA3"/>
    <property type="match status" value="1"/>
</dbReference>
<comment type="subcellular location">
    <subcellularLocation>
        <location evidence="1">Nucleus</location>
    </subcellularLocation>
</comment>
<dbReference type="GO" id="GO:0045944">
    <property type="term" value="P:positive regulation of transcription by RNA polymerase II"/>
    <property type="evidence" value="ECO:0007669"/>
    <property type="project" value="TreeGrafter"/>
</dbReference>
<dbReference type="GO" id="GO:0003700">
    <property type="term" value="F:DNA-binding transcription factor activity"/>
    <property type="evidence" value="ECO:0007669"/>
    <property type="project" value="TreeGrafter"/>
</dbReference>